<dbReference type="GO" id="GO:0005886">
    <property type="term" value="C:plasma membrane"/>
    <property type="evidence" value="ECO:0007669"/>
    <property type="project" value="TreeGrafter"/>
</dbReference>
<keyword evidence="5" id="KW-0531">Neurotransmitter degradation</keyword>
<evidence type="ECO:0000256" key="9">
    <source>
        <dbReference type="PIRSR" id="PIRSR600997-1"/>
    </source>
</evidence>
<dbReference type="GO" id="GO:0019695">
    <property type="term" value="P:choline metabolic process"/>
    <property type="evidence" value="ECO:0007669"/>
    <property type="project" value="TreeGrafter"/>
</dbReference>
<evidence type="ECO:0000259" key="11">
    <source>
        <dbReference type="Pfam" id="PF00135"/>
    </source>
</evidence>
<evidence type="ECO:0000256" key="2">
    <source>
        <dbReference type="ARBA" id="ARBA00013276"/>
    </source>
</evidence>
<dbReference type="AlphaFoldDB" id="A0A9J6FTS7"/>
<gene>
    <name evidence="12" type="ORF">HPB48_016286</name>
</gene>
<feature type="domain" description="Carboxylesterase type B" evidence="11">
    <location>
        <begin position="70"/>
        <end position="534"/>
    </location>
</feature>
<dbReference type="GO" id="GO:0006581">
    <property type="term" value="P:acetylcholine catabolic process"/>
    <property type="evidence" value="ECO:0007669"/>
    <property type="project" value="TreeGrafter"/>
</dbReference>
<dbReference type="EMBL" id="JABSTR010000003">
    <property type="protein sequence ID" value="KAH9365508.1"/>
    <property type="molecule type" value="Genomic_DNA"/>
</dbReference>
<dbReference type="VEuPathDB" id="VectorBase:HLOH_059521"/>
<keyword evidence="13" id="KW-1185">Reference proteome</keyword>
<dbReference type="Gene3D" id="3.40.50.1820">
    <property type="entry name" value="alpha/beta hydrolase"/>
    <property type="match status" value="1"/>
</dbReference>
<evidence type="ECO:0000256" key="7">
    <source>
        <dbReference type="ARBA" id="ARBA00023180"/>
    </source>
</evidence>
<dbReference type="GO" id="GO:0005615">
    <property type="term" value="C:extracellular space"/>
    <property type="evidence" value="ECO:0007669"/>
    <property type="project" value="TreeGrafter"/>
</dbReference>
<keyword evidence="10" id="KW-0812">Transmembrane</keyword>
<feature type="transmembrane region" description="Helical" evidence="10">
    <location>
        <begin position="51"/>
        <end position="71"/>
    </location>
</feature>
<keyword evidence="3" id="KW-0719">Serine esterase</keyword>
<dbReference type="InterPro" id="IPR050654">
    <property type="entry name" value="AChE-related_enzymes"/>
</dbReference>
<dbReference type="GO" id="GO:0003990">
    <property type="term" value="F:acetylcholinesterase activity"/>
    <property type="evidence" value="ECO:0007669"/>
    <property type="project" value="UniProtKB-EC"/>
</dbReference>
<sequence>MDAHLSLVTRVHSRLGWPQIHGTSSTANAHSTARRRARNLLSAVMGTGQRFVLCLLCWTVILCVTLLPTVLGKKHILNRTIHSFLGIPFAKPPVGELRFRRPVPISRWEEVLAADEMPPRCIQVAVQSQEDCLYLNVWTPTLNKSQNLAVMVYFHGGAFFFERPLFQRDLRYMAALGNVVVVKMNYRLGAFGFLSAGTDDAPGNMGIYDTYIALLFVRDNIRLFGGDPEKITAFGNSAGAITIGLMATSPMAHSLIKGAILQSGSPCISIIARENRSLEISNKLAYMTGCAQPGMSFVTHGQQIVACLRRVSADIIVNAQRALFASLEIFLPTFGDPMLPVHILDALDMGLFNKSLKLLIGVTPDEGTSLLSTASPQFFRRESHQQVSQSDMYSTCNRTFLHSFSKSALRRIYWSYMGLYGHSDFLALRNALSNCIADYFVVCPAHEFAQKLNRKASVQHVASRAGGVEVYFYLFDYRSKNSIYPPWMGVVHTAELNYLFGEPYFTSWYTNEERRFSSTIVDIWATFARKGYESN</sequence>
<dbReference type="Pfam" id="PF00135">
    <property type="entry name" value="COesterase"/>
    <property type="match status" value="1"/>
</dbReference>
<evidence type="ECO:0000256" key="5">
    <source>
        <dbReference type="ARBA" id="ARBA00022867"/>
    </source>
</evidence>
<evidence type="ECO:0000256" key="6">
    <source>
        <dbReference type="ARBA" id="ARBA00023157"/>
    </source>
</evidence>
<dbReference type="InterPro" id="IPR019819">
    <property type="entry name" value="Carboxylesterase_B_CS"/>
</dbReference>
<dbReference type="InterPro" id="IPR029058">
    <property type="entry name" value="AB_hydrolase_fold"/>
</dbReference>
<evidence type="ECO:0000256" key="1">
    <source>
        <dbReference type="ARBA" id="ARBA00005964"/>
    </source>
</evidence>
<name>A0A9J6FTS7_HAELO</name>
<dbReference type="OrthoDB" id="408631at2759"/>
<protein>
    <recommendedName>
        <fullName evidence="2">acetylcholinesterase</fullName>
        <ecNumber evidence="2">3.1.1.7</ecNumber>
    </recommendedName>
</protein>
<dbReference type="OMA" id="GPREEWC"/>
<evidence type="ECO:0000313" key="13">
    <source>
        <dbReference type="Proteomes" id="UP000821853"/>
    </source>
</evidence>
<keyword evidence="10" id="KW-1133">Transmembrane helix</keyword>
<comment type="catalytic activity">
    <reaction evidence="8">
        <text>acetylcholine + H2O = choline + acetate + H(+)</text>
        <dbReference type="Rhea" id="RHEA:17561"/>
        <dbReference type="ChEBI" id="CHEBI:15354"/>
        <dbReference type="ChEBI" id="CHEBI:15355"/>
        <dbReference type="ChEBI" id="CHEBI:15377"/>
        <dbReference type="ChEBI" id="CHEBI:15378"/>
        <dbReference type="ChEBI" id="CHEBI:30089"/>
        <dbReference type="EC" id="3.1.1.7"/>
    </reaction>
</comment>
<keyword evidence="6" id="KW-1015">Disulfide bond</keyword>
<dbReference type="EC" id="3.1.1.7" evidence="2"/>
<dbReference type="PANTHER" id="PTHR43918:SF4">
    <property type="entry name" value="CARBOXYLIC ESTER HYDROLASE"/>
    <property type="match status" value="1"/>
</dbReference>
<evidence type="ECO:0000256" key="3">
    <source>
        <dbReference type="ARBA" id="ARBA00022487"/>
    </source>
</evidence>
<comment type="caution">
    <text evidence="12">The sequence shown here is derived from an EMBL/GenBank/DDBJ whole genome shotgun (WGS) entry which is preliminary data.</text>
</comment>
<dbReference type="PROSITE" id="PS00941">
    <property type="entry name" value="CARBOXYLESTERASE_B_2"/>
    <property type="match status" value="1"/>
</dbReference>
<dbReference type="Proteomes" id="UP000821853">
    <property type="component" value="Unassembled WGS sequence"/>
</dbReference>
<evidence type="ECO:0000256" key="10">
    <source>
        <dbReference type="SAM" id="Phobius"/>
    </source>
</evidence>
<dbReference type="InterPro" id="IPR002018">
    <property type="entry name" value="CarbesteraseB"/>
</dbReference>
<dbReference type="PANTHER" id="PTHR43918">
    <property type="entry name" value="ACETYLCHOLINESTERASE"/>
    <property type="match status" value="1"/>
</dbReference>
<feature type="active site" description="Charge relay system" evidence="9">
    <location>
        <position position="492"/>
    </location>
</feature>
<evidence type="ECO:0000313" key="12">
    <source>
        <dbReference type="EMBL" id="KAH9365508.1"/>
    </source>
</evidence>
<feature type="active site" description="Charge relay system" evidence="9">
    <location>
        <position position="366"/>
    </location>
</feature>
<keyword evidence="10" id="KW-0472">Membrane</keyword>
<evidence type="ECO:0000256" key="8">
    <source>
        <dbReference type="ARBA" id="ARBA00048484"/>
    </source>
</evidence>
<evidence type="ECO:0000256" key="4">
    <source>
        <dbReference type="ARBA" id="ARBA00022801"/>
    </source>
</evidence>
<keyword evidence="4" id="KW-0378">Hydrolase</keyword>
<reference evidence="12 13" key="1">
    <citation type="journal article" date="2020" name="Cell">
        <title>Large-Scale Comparative Analyses of Tick Genomes Elucidate Their Genetic Diversity and Vector Capacities.</title>
        <authorList>
            <consortium name="Tick Genome and Microbiome Consortium (TIGMIC)"/>
            <person name="Jia N."/>
            <person name="Wang J."/>
            <person name="Shi W."/>
            <person name="Du L."/>
            <person name="Sun Y."/>
            <person name="Zhan W."/>
            <person name="Jiang J.F."/>
            <person name="Wang Q."/>
            <person name="Zhang B."/>
            <person name="Ji P."/>
            <person name="Bell-Sakyi L."/>
            <person name="Cui X.M."/>
            <person name="Yuan T.T."/>
            <person name="Jiang B.G."/>
            <person name="Yang W.F."/>
            <person name="Lam T.T."/>
            <person name="Chang Q.C."/>
            <person name="Ding S.J."/>
            <person name="Wang X.J."/>
            <person name="Zhu J.G."/>
            <person name="Ruan X.D."/>
            <person name="Zhao L."/>
            <person name="Wei J.T."/>
            <person name="Ye R.Z."/>
            <person name="Que T.C."/>
            <person name="Du C.H."/>
            <person name="Zhou Y.H."/>
            <person name="Cheng J.X."/>
            <person name="Dai P.F."/>
            <person name="Guo W.B."/>
            <person name="Han X.H."/>
            <person name="Huang E.J."/>
            <person name="Li L.F."/>
            <person name="Wei W."/>
            <person name="Gao Y.C."/>
            <person name="Liu J.Z."/>
            <person name="Shao H.Z."/>
            <person name="Wang X."/>
            <person name="Wang C.C."/>
            <person name="Yang T.C."/>
            <person name="Huo Q.B."/>
            <person name="Li W."/>
            <person name="Chen H.Y."/>
            <person name="Chen S.E."/>
            <person name="Zhou L.G."/>
            <person name="Ni X.B."/>
            <person name="Tian J.H."/>
            <person name="Sheng Y."/>
            <person name="Liu T."/>
            <person name="Pan Y.S."/>
            <person name="Xia L.Y."/>
            <person name="Li J."/>
            <person name="Zhao F."/>
            <person name="Cao W.C."/>
        </authorList>
    </citation>
    <scope>NUCLEOTIDE SEQUENCE [LARGE SCALE GENOMIC DNA]</scope>
    <source>
        <strain evidence="12">HaeL-2018</strain>
    </source>
</reference>
<keyword evidence="7" id="KW-0325">Glycoprotein</keyword>
<organism evidence="12 13">
    <name type="scientific">Haemaphysalis longicornis</name>
    <name type="common">Bush tick</name>
    <dbReference type="NCBI Taxonomy" id="44386"/>
    <lineage>
        <taxon>Eukaryota</taxon>
        <taxon>Metazoa</taxon>
        <taxon>Ecdysozoa</taxon>
        <taxon>Arthropoda</taxon>
        <taxon>Chelicerata</taxon>
        <taxon>Arachnida</taxon>
        <taxon>Acari</taxon>
        <taxon>Parasitiformes</taxon>
        <taxon>Ixodida</taxon>
        <taxon>Ixodoidea</taxon>
        <taxon>Ixodidae</taxon>
        <taxon>Haemaphysalinae</taxon>
        <taxon>Haemaphysalis</taxon>
    </lineage>
</organism>
<proteinExistence type="inferred from homology"/>
<dbReference type="SUPFAM" id="SSF53474">
    <property type="entry name" value="alpha/beta-Hydrolases"/>
    <property type="match status" value="1"/>
</dbReference>
<dbReference type="PRINTS" id="PR00878">
    <property type="entry name" value="CHOLNESTRASE"/>
</dbReference>
<dbReference type="InterPro" id="IPR000997">
    <property type="entry name" value="Cholinesterase"/>
</dbReference>
<accession>A0A9J6FTS7</accession>
<comment type="similarity">
    <text evidence="1">Belongs to the type-B carboxylesterase/lipase family.</text>
</comment>
<feature type="active site" description="Acyl-ester intermediate" evidence="9">
    <location>
        <position position="237"/>
    </location>
</feature>